<dbReference type="SUPFAM" id="SSF55729">
    <property type="entry name" value="Acyl-CoA N-acyltransferases (Nat)"/>
    <property type="match status" value="1"/>
</dbReference>
<proteinExistence type="predicted"/>
<name>A0A1I0QLN3_9BACT</name>
<gene>
    <name evidence="1" type="ORF">SAMN04488122_1560</name>
</gene>
<reference evidence="2" key="1">
    <citation type="submission" date="2016-10" db="EMBL/GenBank/DDBJ databases">
        <authorList>
            <person name="Varghese N."/>
            <person name="Submissions S."/>
        </authorList>
    </citation>
    <scope>NUCLEOTIDE SEQUENCE [LARGE SCALE GENOMIC DNA]</scope>
    <source>
        <strain evidence="2">DSM 3695</strain>
    </source>
</reference>
<evidence type="ECO:0000313" key="2">
    <source>
        <dbReference type="Proteomes" id="UP000199310"/>
    </source>
</evidence>
<dbReference type="InterPro" id="IPR039968">
    <property type="entry name" value="BcerS-like"/>
</dbReference>
<dbReference type="AlphaFoldDB" id="A0A1I0QLN3"/>
<sequence length="388" mass="44765">MQLIIVNDEQTARQFIDVHVTLNKDVPGWIRPLDKDIEAVFDPEKNKAFRHGECIRWILKDDKGRLSGRIAAFVNKKYKTKGDECLVGGVGFFDCIDQQEAANLLLDTAKKWLQEKGMGAMDGPINFGERNNWWGLLTQGFHEPLYCMNFNPPYYIRLFEQYGFQLFFNQICYGMKVSDQLQPKFFARHAAIEADPAFKAIHIRKNDLPRFAEAFSIVYNKAWAQHAGGKEMGKAQALALFKQMKPLLDEKIAWFVYHNDEPIAIWLNLPDLNQYIKHMNGKFGLLQKLKFLWLKQTGACKKMVGIIFGIIPEFQGKGIDAYMIVEGAKLIQSGMSHYVDYEMQWIGDFNPRMQNVAEALGAIPTRQLTTYRYLFDRTAPYKRHPMVG</sequence>
<evidence type="ECO:0008006" key="3">
    <source>
        <dbReference type="Google" id="ProtNLM"/>
    </source>
</evidence>
<dbReference type="PANTHER" id="PTHR41368:SF1">
    <property type="entry name" value="PROTEIN YGHO"/>
    <property type="match status" value="1"/>
</dbReference>
<accession>A0A1I0QLN3</accession>
<evidence type="ECO:0000313" key="1">
    <source>
        <dbReference type="EMBL" id="SEW28195.1"/>
    </source>
</evidence>
<organism evidence="1 2">
    <name type="scientific">Chitinophaga arvensicola</name>
    <dbReference type="NCBI Taxonomy" id="29529"/>
    <lineage>
        <taxon>Bacteria</taxon>
        <taxon>Pseudomonadati</taxon>
        <taxon>Bacteroidota</taxon>
        <taxon>Chitinophagia</taxon>
        <taxon>Chitinophagales</taxon>
        <taxon>Chitinophagaceae</taxon>
        <taxon>Chitinophaga</taxon>
    </lineage>
</organism>
<dbReference type="EMBL" id="FOJG01000001">
    <property type="protein sequence ID" value="SEW28195.1"/>
    <property type="molecule type" value="Genomic_DNA"/>
</dbReference>
<dbReference type="OrthoDB" id="9806005at2"/>
<dbReference type="InterPro" id="IPR016181">
    <property type="entry name" value="Acyl_CoA_acyltransferase"/>
</dbReference>
<dbReference type="STRING" id="29529.SAMN04488122_1560"/>
<dbReference type="RefSeq" id="WP_089896819.1">
    <property type="nucleotide sequence ID" value="NZ_FOJG01000001.1"/>
</dbReference>
<dbReference type="Proteomes" id="UP000199310">
    <property type="component" value="Unassembled WGS sequence"/>
</dbReference>
<dbReference type="PANTHER" id="PTHR41368">
    <property type="entry name" value="PROTEIN YGHO"/>
    <property type="match status" value="1"/>
</dbReference>
<keyword evidence="2" id="KW-1185">Reference proteome</keyword>
<protein>
    <recommendedName>
        <fullName evidence="3">N-acetyltransferase domain-containing protein</fullName>
    </recommendedName>
</protein>